<evidence type="ECO:0000313" key="9">
    <source>
        <dbReference type="EMBL" id="KAF1382133.1"/>
    </source>
</evidence>
<dbReference type="AlphaFoldDB" id="A0A6A5F0Q3"/>
<proteinExistence type="predicted"/>
<dbReference type="InterPro" id="IPR016054">
    <property type="entry name" value="LY6_UPA_recep-like"/>
</dbReference>
<accession>A0A6A5F0Q3</accession>
<dbReference type="Pfam" id="PF00087">
    <property type="entry name" value="Toxin_TOLIP"/>
    <property type="match status" value="1"/>
</dbReference>
<dbReference type="SUPFAM" id="SSF57302">
    <property type="entry name" value="Snake toxin-like"/>
    <property type="match status" value="2"/>
</dbReference>
<evidence type="ECO:0000256" key="2">
    <source>
        <dbReference type="ARBA" id="ARBA00004613"/>
    </source>
</evidence>
<sequence>MSRVFRGRPGTECPQGQQCAATKIVSYEGGSKVEINSQKCLKAEECVDHSINYGLSQTKVTTKCCNTPDLCNKDLLAPELQSKPNGRLCYYCDDHSCTNTLMCEGIEQYCISLTGTQGGQKVTEKGCASNYICTAKDKFWPAEITTSCCQGNLCNGASNHGAGLVLLVAPLLSLLVTSY</sequence>
<evidence type="ECO:0000256" key="1">
    <source>
        <dbReference type="ARBA" id="ARBA00004236"/>
    </source>
</evidence>
<organism evidence="9 10">
    <name type="scientific">Perca fluviatilis</name>
    <name type="common">European perch</name>
    <dbReference type="NCBI Taxonomy" id="8168"/>
    <lineage>
        <taxon>Eukaryota</taxon>
        <taxon>Metazoa</taxon>
        <taxon>Chordata</taxon>
        <taxon>Craniata</taxon>
        <taxon>Vertebrata</taxon>
        <taxon>Euteleostomi</taxon>
        <taxon>Actinopterygii</taxon>
        <taxon>Neopterygii</taxon>
        <taxon>Teleostei</taxon>
        <taxon>Neoteleostei</taxon>
        <taxon>Acanthomorphata</taxon>
        <taxon>Eupercaria</taxon>
        <taxon>Perciformes</taxon>
        <taxon>Percoidei</taxon>
        <taxon>Percidae</taxon>
        <taxon>Percinae</taxon>
        <taxon>Perca</taxon>
    </lineage>
</organism>
<evidence type="ECO:0000256" key="6">
    <source>
        <dbReference type="ARBA" id="ARBA00023136"/>
    </source>
</evidence>
<gene>
    <name evidence="9" type="ORF">PFLUV_G00161280</name>
</gene>
<evidence type="ECO:0000259" key="8">
    <source>
        <dbReference type="SMART" id="SM00134"/>
    </source>
</evidence>
<dbReference type="PANTHER" id="PTHR20914">
    <property type="entry name" value="LY6/PLAUR DOMAIN-CONTAINING PROTEIN 8"/>
    <property type="match status" value="1"/>
</dbReference>
<keyword evidence="10" id="KW-1185">Reference proteome</keyword>
<dbReference type="InterPro" id="IPR050918">
    <property type="entry name" value="CNF-like_PLA2_Inhibitor"/>
</dbReference>
<dbReference type="InterPro" id="IPR045860">
    <property type="entry name" value="Snake_toxin-like_sf"/>
</dbReference>
<dbReference type="InterPro" id="IPR035076">
    <property type="entry name" value="Toxin/TOLIP"/>
</dbReference>
<evidence type="ECO:0000256" key="5">
    <source>
        <dbReference type="ARBA" id="ARBA00022729"/>
    </source>
</evidence>
<comment type="caution">
    <text evidence="9">The sequence shown here is derived from an EMBL/GenBank/DDBJ whole genome shotgun (WGS) entry which is preliminary data.</text>
</comment>
<evidence type="ECO:0000313" key="10">
    <source>
        <dbReference type="Proteomes" id="UP000465112"/>
    </source>
</evidence>
<dbReference type="GO" id="GO:0005576">
    <property type="term" value="C:extracellular region"/>
    <property type="evidence" value="ECO:0007669"/>
    <property type="project" value="UniProtKB-SubCell"/>
</dbReference>
<protein>
    <recommendedName>
        <fullName evidence="8">UPAR/Ly6 domain-containing protein</fullName>
    </recommendedName>
</protein>
<dbReference type="GO" id="GO:0005886">
    <property type="term" value="C:plasma membrane"/>
    <property type="evidence" value="ECO:0007669"/>
    <property type="project" value="UniProtKB-SubCell"/>
</dbReference>
<keyword evidence="6" id="KW-0472">Membrane</keyword>
<keyword evidence="4" id="KW-0964">Secreted</keyword>
<reference evidence="9 10" key="1">
    <citation type="submission" date="2019-06" db="EMBL/GenBank/DDBJ databases">
        <title>A chromosome-scale genome assembly of the European perch, Perca fluviatilis.</title>
        <authorList>
            <person name="Roques C."/>
            <person name="Zahm M."/>
            <person name="Cabau C."/>
            <person name="Klopp C."/>
            <person name="Bouchez O."/>
            <person name="Donnadieu C."/>
            <person name="Kuhl H."/>
            <person name="Gislard M."/>
            <person name="Guendouz S."/>
            <person name="Journot L."/>
            <person name="Haffray P."/>
            <person name="Bestin A."/>
            <person name="Morvezen R."/>
            <person name="Feron R."/>
            <person name="Wen M."/>
            <person name="Jouanno E."/>
            <person name="Herpin A."/>
            <person name="Schartl M."/>
            <person name="Postlethwait J."/>
            <person name="Schaerlinger B."/>
            <person name="Chardard D."/>
            <person name="Lecocq T."/>
            <person name="Poncet C."/>
            <person name="Jaffrelo L."/>
            <person name="Lampietro C."/>
            <person name="Guiguen Y."/>
        </authorList>
    </citation>
    <scope>NUCLEOTIDE SEQUENCE [LARGE SCALE GENOMIC DNA]</scope>
    <source>
        <tissue evidence="9">Blood</tissue>
    </source>
</reference>
<evidence type="ECO:0000256" key="7">
    <source>
        <dbReference type="ARBA" id="ARBA00023180"/>
    </source>
</evidence>
<dbReference type="PANTHER" id="PTHR20914:SF9">
    <property type="entry name" value="COILED, ISOFORM A"/>
    <property type="match status" value="1"/>
</dbReference>
<keyword evidence="7" id="KW-0325">Glycoprotein</keyword>
<comment type="subcellular location">
    <subcellularLocation>
        <location evidence="1">Cell membrane</location>
    </subcellularLocation>
    <subcellularLocation>
        <location evidence="2">Secreted</location>
    </subcellularLocation>
</comment>
<evidence type="ECO:0000256" key="3">
    <source>
        <dbReference type="ARBA" id="ARBA00022475"/>
    </source>
</evidence>
<dbReference type="Proteomes" id="UP000465112">
    <property type="component" value="Chromosome 13"/>
</dbReference>
<dbReference type="Gene3D" id="2.10.60.10">
    <property type="entry name" value="CD59"/>
    <property type="match status" value="2"/>
</dbReference>
<keyword evidence="5" id="KW-0732">Signal</keyword>
<name>A0A6A5F0Q3_PERFL</name>
<feature type="domain" description="UPAR/Ly6" evidence="8">
    <location>
        <begin position="87"/>
        <end position="169"/>
    </location>
</feature>
<evidence type="ECO:0000256" key="4">
    <source>
        <dbReference type="ARBA" id="ARBA00022525"/>
    </source>
</evidence>
<dbReference type="Pfam" id="PF00021">
    <property type="entry name" value="UPAR_LY6"/>
    <property type="match status" value="1"/>
</dbReference>
<dbReference type="SMART" id="SM00134">
    <property type="entry name" value="LU"/>
    <property type="match status" value="1"/>
</dbReference>
<keyword evidence="3" id="KW-1003">Cell membrane</keyword>
<dbReference type="EMBL" id="VHII01000013">
    <property type="protein sequence ID" value="KAF1382133.1"/>
    <property type="molecule type" value="Genomic_DNA"/>
</dbReference>